<evidence type="ECO:0000313" key="2">
    <source>
        <dbReference type="Proteomes" id="UP001186974"/>
    </source>
</evidence>
<accession>A0ACC3DQ97</accession>
<proteinExistence type="predicted"/>
<organism evidence="1 2">
    <name type="scientific">Coniosporium uncinatum</name>
    <dbReference type="NCBI Taxonomy" id="93489"/>
    <lineage>
        <taxon>Eukaryota</taxon>
        <taxon>Fungi</taxon>
        <taxon>Dikarya</taxon>
        <taxon>Ascomycota</taxon>
        <taxon>Pezizomycotina</taxon>
        <taxon>Dothideomycetes</taxon>
        <taxon>Dothideomycetes incertae sedis</taxon>
        <taxon>Coniosporium</taxon>
    </lineage>
</organism>
<reference evidence="1" key="1">
    <citation type="submission" date="2024-09" db="EMBL/GenBank/DDBJ databases">
        <title>Black Yeasts Isolated from many extreme environments.</title>
        <authorList>
            <person name="Coleine C."/>
            <person name="Stajich J.E."/>
            <person name="Selbmann L."/>
        </authorList>
    </citation>
    <scope>NUCLEOTIDE SEQUENCE</scope>
    <source>
        <strain evidence="1">CCFEE 5737</strain>
    </source>
</reference>
<feature type="non-terminal residue" evidence="1">
    <location>
        <position position="1"/>
    </location>
</feature>
<dbReference type="Proteomes" id="UP001186974">
    <property type="component" value="Unassembled WGS sequence"/>
</dbReference>
<keyword evidence="2" id="KW-1185">Reference proteome</keyword>
<comment type="caution">
    <text evidence="1">The sequence shown here is derived from an EMBL/GenBank/DDBJ whole genome shotgun (WGS) entry which is preliminary data.</text>
</comment>
<sequence>RPHPYLNRMLSASKQPSTVSISGIVACSATCNPNADCSKDESVELEAGYSNIKKAWEKLLDSNADLRADCKARIEELKERGELVEEGFYFEQCSWQNCEDLR</sequence>
<gene>
    <name evidence="1" type="ORF">LTS18_006583</name>
</gene>
<evidence type="ECO:0000313" key="1">
    <source>
        <dbReference type="EMBL" id="KAK3078805.1"/>
    </source>
</evidence>
<protein>
    <submittedName>
        <fullName evidence="1">Uncharacterized protein</fullName>
    </submittedName>
</protein>
<name>A0ACC3DQ97_9PEZI</name>
<dbReference type="EMBL" id="JAWDJW010001601">
    <property type="protein sequence ID" value="KAK3078805.1"/>
    <property type="molecule type" value="Genomic_DNA"/>
</dbReference>